<geneLocation type="mitochondrion" evidence="23"/>
<feature type="domain" description="Cytochrome b/b6 C-terminal region profile" evidence="22">
    <location>
        <begin position="210"/>
        <end position="378"/>
    </location>
</feature>
<evidence type="ECO:0000256" key="17">
    <source>
        <dbReference type="ARBA" id="ARBA00061233"/>
    </source>
</evidence>
<dbReference type="InterPro" id="IPR027387">
    <property type="entry name" value="Cytb/b6-like_sf"/>
</dbReference>
<feature type="transmembrane region" description="Helical" evidence="20">
    <location>
        <begin position="145"/>
        <end position="166"/>
    </location>
</feature>
<dbReference type="InterPro" id="IPR030689">
    <property type="entry name" value="Cytochrome_b"/>
</dbReference>
<organism evidence="23">
    <name type="scientific">Astyanax mexicanus</name>
    <name type="common">Blind cave fish</name>
    <name type="synonym">Astyanax fasciatus mexicanus</name>
    <dbReference type="NCBI Taxonomy" id="7994"/>
    <lineage>
        <taxon>Eukaryota</taxon>
        <taxon>Metazoa</taxon>
        <taxon>Chordata</taxon>
        <taxon>Craniata</taxon>
        <taxon>Vertebrata</taxon>
        <taxon>Euteleostomi</taxon>
        <taxon>Actinopterygii</taxon>
        <taxon>Neopterygii</taxon>
        <taxon>Teleostei</taxon>
        <taxon>Ostariophysi</taxon>
        <taxon>Characiformes</taxon>
        <taxon>Characoidei</taxon>
        <taxon>Acestrorhamphidae</taxon>
        <taxon>Acestrorhamphinae</taxon>
        <taxon>Astyanax</taxon>
    </lineage>
</organism>
<evidence type="ECO:0000256" key="3">
    <source>
        <dbReference type="ARBA" id="ARBA00011660"/>
    </source>
</evidence>
<reference evidence="23" key="1">
    <citation type="journal article" date="1998" name="Proc. R. Soc. B">
        <title>Phylogenetic relationships of Iberian cyprinids: systematic and biogeographical implications.</title>
        <authorList>
            <person name="Zardoya R."/>
            <person name="Doadrio I."/>
        </authorList>
    </citation>
    <scope>NUCLEOTIDE SEQUENCE</scope>
</reference>
<dbReference type="InterPro" id="IPR036150">
    <property type="entry name" value="Cyt_b/b6_C_sf"/>
</dbReference>
<comment type="cofactor">
    <cofactor evidence="19">
        <name>heme</name>
        <dbReference type="ChEBI" id="CHEBI:30413"/>
    </cofactor>
    <text evidence="19">Binds 2 heme groups non-covalently.</text>
</comment>
<dbReference type="InterPro" id="IPR005798">
    <property type="entry name" value="Cyt_b/b6_C"/>
</dbReference>
<feature type="transmembrane region" description="Helical" evidence="20">
    <location>
        <begin position="178"/>
        <end position="200"/>
    </location>
</feature>
<dbReference type="SUPFAM" id="SSF81342">
    <property type="entry name" value="Transmembrane di-heme cytochromes"/>
    <property type="match status" value="1"/>
</dbReference>
<evidence type="ECO:0000256" key="15">
    <source>
        <dbReference type="ARBA" id="ARBA00023128"/>
    </source>
</evidence>
<keyword evidence="6 19" id="KW-0349">Heme</keyword>
<feature type="transmembrane region" description="Helical" evidence="20">
    <location>
        <begin position="346"/>
        <end position="365"/>
    </location>
</feature>
<evidence type="ECO:0000256" key="6">
    <source>
        <dbReference type="ARBA" id="ARBA00022617"/>
    </source>
</evidence>
<dbReference type="FunFam" id="1.20.810.10:FF:000002">
    <property type="entry name" value="Cytochrome b"/>
    <property type="match status" value="1"/>
</dbReference>
<keyword evidence="8 20" id="KW-0812">Transmembrane</keyword>
<dbReference type="Gene3D" id="1.20.810.10">
    <property type="entry name" value="Cytochrome Bc1 Complex, Chain C"/>
    <property type="match status" value="1"/>
</dbReference>
<feature type="binding site" description="axial binding residue" evidence="19">
    <location>
        <position position="97"/>
    </location>
    <ligand>
        <name>heme b</name>
        <dbReference type="ChEBI" id="CHEBI:60344"/>
        <label>b566</label>
    </ligand>
    <ligandPart>
        <name>Fe</name>
        <dbReference type="ChEBI" id="CHEBI:18248"/>
    </ligandPart>
</feature>
<evidence type="ECO:0000256" key="18">
    <source>
        <dbReference type="PIRSR" id="PIRSR038885-1"/>
    </source>
</evidence>
<evidence type="ECO:0000256" key="11">
    <source>
        <dbReference type="ARBA" id="ARBA00022982"/>
    </source>
</evidence>
<keyword evidence="14" id="KW-0830">Ubiquinone</keyword>
<feature type="domain" description="Cytochrome b/b6 N-terminal region profile" evidence="21">
    <location>
        <begin position="1"/>
        <end position="209"/>
    </location>
</feature>
<protein>
    <recommendedName>
        <fullName evidence="4 20">Cytochrome b</fullName>
    </recommendedName>
</protein>
<feature type="transmembrane region" description="Helical" evidence="20">
    <location>
        <begin position="87"/>
        <end position="107"/>
    </location>
</feature>
<dbReference type="AlphaFoldDB" id="O99499"/>
<evidence type="ECO:0000256" key="14">
    <source>
        <dbReference type="ARBA" id="ARBA00023075"/>
    </source>
</evidence>
<keyword evidence="7 20" id="KW-0679">Respiratory chain</keyword>
<evidence type="ECO:0000259" key="21">
    <source>
        <dbReference type="PROSITE" id="PS51002"/>
    </source>
</evidence>
<dbReference type="PANTHER" id="PTHR19271:SF16">
    <property type="entry name" value="CYTOCHROME B"/>
    <property type="match status" value="1"/>
</dbReference>
<evidence type="ECO:0000256" key="2">
    <source>
        <dbReference type="ARBA" id="ARBA00004448"/>
    </source>
</evidence>
<evidence type="ECO:0000256" key="9">
    <source>
        <dbReference type="ARBA" id="ARBA00022723"/>
    </source>
</evidence>
<evidence type="ECO:0000259" key="22">
    <source>
        <dbReference type="PROSITE" id="PS51003"/>
    </source>
</evidence>
<dbReference type="PROSITE" id="PS51003">
    <property type="entry name" value="CYTB_CTER"/>
    <property type="match status" value="1"/>
</dbReference>
<keyword evidence="5 20" id="KW-0813">Transport</keyword>
<name>O99499_ASTMX</name>
<accession>O99499</accession>
<dbReference type="PROSITE" id="PS51002">
    <property type="entry name" value="CYTB_NTER"/>
    <property type="match status" value="1"/>
</dbReference>
<evidence type="ECO:0000256" key="13">
    <source>
        <dbReference type="ARBA" id="ARBA00023004"/>
    </source>
</evidence>
<feature type="transmembrane region" description="Helical" evidence="20">
    <location>
        <begin position="113"/>
        <end position="133"/>
    </location>
</feature>
<comment type="similarity">
    <text evidence="17 20">Belongs to the cytochrome b family.</text>
</comment>
<keyword evidence="15 20" id="KW-0496">Mitochondrion</keyword>
<feature type="binding site" description="axial binding residue" evidence="19">
    <location>
        <position position="83"/>
    </location>
    <ligand>
        <name>heme b</name>
        <dbReference type="ChEBI" id="CHEBI:60344"/>
        <label>b562</label>
    </ligand>
    <ligandPart>
        <name>Fe</name>
        <dbReference type="ChEBI" id="CHEBI:18248"/>
    </ligandPart>
</feature>
<evidence type="ECO:0000256" key="8">
    <source>
        <dbReference type="ARBA" id="ARBA00022692"/>
    </source>
</evidence>
<proteinExistence type="inferred from homology"/>
<dbReference type="GO" id="GO:0045275">
    <property type="term" value="C:respiratory chain complex III"/>
    <property type="evidence" value="ECO:0007669"/>
    <property type="project" value="InterPro"/>
</dbReference>
<dbReference type="Pfam" id="PF00032">
    <property type="entry name" value="Cytochrom_B_C"/>
    <property type="match status" value="1"/>
</dbReference>
<dbReference type="InterPro" id="IPR048259">
    <property type="entry name" value="Cytochrome_b_N_euk/bac"/>
</dbReference>
<dbReference type="CDD" id="cd00290">
    <property type="entry name" value="cytochrome_b_C"/>
    <property type="match status" value="1"/>
</dbReference>
<dbReference type="EMBL" id="AF045997">
    <property type="protein sequence ID" value="AAC68567.1"/>
    <property type="molecule type" value="Genomic_DNA"/>
</dbReference>
<comment type="subcellular location">
    <subcellularLocation>
        <location evidence="2">Mitochondrion inner membrane</location>
        <topology evidence="2">Multi-pass membrane protein</topology>
    </subcellularLocation>
</comment>
<dbReference type="InterPro" id="IPR016174">
    <property type="entry name" value="Di-haem_cyt_TM"/>
</dbReference>
<dbReference type="CDD" id="cd00284">
    <property type="entry name" value="Cytochrome_b_N"/>
    <property type="match status" value="1"/>
</dbReference>
<keyword evidence="13 19" id="KW-0408">Iron</keyword>
<dbReference type="GO" id="GO:0005743">
    <property type="term" value="C:mitochondrial inner membrane"/>
    <property type="evidence" value="ECO:0007669"/>
    <property type="project" value="UniProtKB-SubCell"/>
</dbReference>
<feature type="binding site" description="axial binding residue" evidence="19">
    <location>
        <position position="182"/>
    </location>
    <ligand>
        <name>heme b</name>
        <dbReference type="ChEBI" id="CHEBI:60344"/>
        <label>b562</label>
    </ligand>
    <ligandPart>
        <name>Fe</name>
        <dbReference type="ChEBI" id="CHEBI:18248"/>
    </ligandPart>
</feature>
<dbReference type="GO" id="GO:0008121">
    <property type="term" value="F:quinol-cytochrome-c reductase activity"/>
    <property type="evidence" value="ECO:0007669"/>
    <property type="project" value="InterPro"/>
</dbReference>
<evidence type="ECO:0000256" key="1">
    <source>
        <dbReference type="ARBA" id="ARBA00002566"/>
    </source>
</evidence>
<evidence type="ECO:0000256" key="7">
    <source>
        <dbReference type="ARBA" id="ARBA00022660"/>
    </source>
</evidence>
<comment type="cofactor">
    <cofactor evidence="20">
        <name>heme b</name>
        <dbReference type="ChEBI" id="CHEBI:60344"/>
    </cofactor>
    <text evidence="20">Binds 2 heme groups non-covalently.</text>
</comment>
<dbReference type="InterPro" id="IPR005797">
    <property type="entry name" value="Cyt_b/b6_N"/>
</dbReference>
<comment type="subunit">
    <text evidence="3">The cytochrome bc1 complex contains 3 respiratory subunits (MT-CYB, CYC1 and UQCRFS1), 2 core proteins (UQCRC1 and UQCRC2) and probably 6 low-molecular weight proteins.</text>
</comment>
<evidence type="ECO:0000256" key="16">
    <source>
        <dbReference type="ARBA" id="ARBA00023136"/>
    </source>
</evidence>
<feature type="transmembrane region" description="Helical" evidence="20">
    <location>
        <begin position="288"/>
        <end position="308"/>
    </location>
</feature>
<keyword evidence="11 20" id="KW-0249">Electron transport</keyword>
<evidence type="ECO:0000313" key="23">
    <source>
        <dbReference type="EMBL" id="AAC68567.1"/>
    </source>
</evidence>
<sequence>MASLRKKHPLLKIANDALIDLPAPSNISAWWNFGSLLLLCLMMQILTGLFLAMHYTSDISTAFSSVAHICRDVNYGWIIRNMHANGASFFFICVYLHIGRGLYYGSYLYKETWNIGVILLLLLMMTAFVGYVLPWGQMSFWGATVITNLLSAVPYMGDALVQWIWGGFSVDNATLTRFFAFHFLLPFVIIAATLLQALFLHETGSNNPAGLNSDSDKISFHPYFSYKDLLGFMIMLTALTSLALFSPNLLGDPENFTPANPLVTPPHIKPEWYFLFAYAILRSIPNKLGGVLALLFSILVLMLVPLLHTSKQQGLTFRPLTQFLFWALVADVLILTWIGGMPVEHPFIIIGQIASALYFMLFLILNPLAGLVENKILN</sequence>
<dbReference type="SUPFAM" id="SSF81648">
    <property type="entry name" value="a domain/subunit of cytochrome bc1 complex (Ubiquinol-cytochrome c reductase)"/>
    <property type="match status" value="1"/>
</dbReference>
<keyword evidence="9 19" id="KW-0479">Metal-binding</keyword>
<dbReference type="InterPro" id="IPR048260">
    <property type="entry name" value="Cytochrome_b_C_euk/bac"/>
</dbReference>
<keyword evidence="16 20" id="KW-0472">Membrane</keyword>
<feature type="transmembrane region" description="Helical" evidence="20">
    <location>
        <begin position="30"/>
        <end position="52"/>
    </location>
</feature>
<evidence type="ECO:0000256" key="20">
    <source>
        <dbReference type="RuleBase" id="RU362117"/>
    </source>
</evidence>
<gene>
    <name evidence="23" type="primary">cytb</name>
</gene>
<evidence type="ECO:0000256" key="5">
    <source>
        <dbReference type="ARBA" id="ARBA00022448"/>
    </source>
</evidence>
<feature type="binding site" evidence="18">
    <location>
        <position position="201"/>
    </location>
    <ligand>
        <name>a ubiquinone</name>
        <dbReference type="ChEBI" id="CHEBI:16389"/>
    </ligand>
</feature>
<evidence type="ECO:0000256" key="4">
    <source>
        <dbReference type="ARBA" id="ARBA00013531"/>
    </source>
</evidence>
<feature type="transmembrane region" description="Helical" evidence="20">
    <location>
        <begin position="320"/>
        <end position="340"/>
    </location>
</feature>
<comment type="function">
    <text evidence="1 20">Component of the ubiquinol-cytochrome c reductase complex (complex III or cytochrome b-c1 complex) that is part of the mitochondrial respiratory chain. The b-c1 complex mediates electron transfer from ubiquinol to cytochrome c. Contributes to the generation of a proton gradient across the mitochondrial membrane that is then used for ATP synthesis.</text>
</comment>
<dbReference type="GO" id="GO:0006122">
    <property type="term" value="P:mitochondrial electron transport, ubiquinol to cytochrome c"/>
    <property type="evidence" value="ECO:0007669"/>
    <property type="project" value="TreeGrafter"/>
</dbReference>
<dbReference type="GO" id="GO:0046872">
    <property type="term" value="F:metal ion binding"/>
    <property type="evidence" value="ECO:0007669"/>
    <property type="project" value="UniProtKB-UniRule"/>
</dbReference>
<evidence type="ECO:0000256" key="12">
    <source>
        <dbReference type="ARBA" id="ARBA00022989"/>
    </source>
</evidence>
<dbReference type="PANTHER" id="PTHR19271">
    <property type="entry name" value="CYTOCHROME B"/>
    <property type="match status" value="1"/>
</dbReference>
<evidence type="ECO:0000256" key="19">
    <source>
        <dbReference type="PIRSR" id="PIRSR038885-2"/>
    </source>
</evidence>
<evidence type="ECO:0000256" key="10">
    <source>
        <dbReference type="ARBA" id="ARBA00022792"/>
    </source>
</evidence>
<dbReference type="GO" id="GO:0016491">
    <property type="term" value="F:oxidoreductase activity"/>
    <property type="evidence" value="ECO:0007669"/>
    <property type="project" value="UniProtKB-UniRule"/>
</dbReference>
<dbReference type="Pfam" id="PF00033">
    <property type="entry name" value="Cytochrome_B"/>
    <property type="match status" value="1"/>
</dbReference>
<keyword evidence="12 20" id="KW-1133">Transmembrane helix</keyword>
<keyword evidence="10" id="KW-0999">Mitochondrion inner membrane</keyword>
<dbReference type="PIRSF" id="PIRSF038885">
    <property type="entry name" value="COB"/>
    <property type="match status" value="1"/>
</dbReference>
<feature type="transmembrane region" description="Helical" evidence="20">
    <location>
        <begin position="229"/>
        <end position="250"/>
    </location>
</feature>